<dbReference type="SUPFAM" id="SSF51261">
    <property type="entry name" value="Duplicated hybrid motif"/>
    <property type="match status" value="1"/>
</dbReference>
<gene>
    <name evidence="4" type="ORF">SAMN05216353_10113</name>
</gene>
<proteinExistence type="predicted"/>
<feature type="transmembrane region" description="Helical" evidence="2">
    <location>
        <begin position="67"/>
        <end position="84"/>
    </location>
</feature>
<keyword evidence="5" id="KW-1185">Reference proteome</keyword>
<evidence type="ECO:0000256" key="1">
    <source>
        <dbReference type="SAM" id="MobiDB-lite"/>
    </source>
</evidence>
<evidence type="ECO:0000256" key="2">
    <source>
        <dbReference type="SAM" id="Phobius"/>
    </source>
</evidence>
<evidence type="ECO:0000313" key="5">
    <source>
        <dbReference type="Proteomes" id="UP000198897"/>
    </source>
</evidence>
<accession>A0A1I2JGV5</accession>
<dbReference type="CDD" id="cd12797">
    <property type="entry name" value="M23_peptidase"/>
    <property type="match status" value="1"/>
</dbReference>
<reference evidence="5" key="1">
    <citation type="submission" date="2016-10" db="EMBL/GenBank/DDBJ databases">
        <authorList>
            <person name="Varghese N."/>
            <person name="Submissions S."/>
        </authorList>
    </citation>
    <scope>NUCLEOTIDE SEQUENCE [LARGE SCALE GENOMIC DNA]</scope>
    <source>
        <strain evidence="5">FP5</strain>
    </source>
</reference>
<dbReference type="InterPro" id="IPR016047">
    <property type="entry name" value="M23ase_b-sheet_dom"/>
</dbReference>
<evidence type="ECO:0000313" key="4">
    <source>
        <dbReference type="EMBL" id="SFF52407.1"/>
    </source>
</evidence>
<dbReference type="RefSeq" id="WP_089748932.1">
    <property type="nucleotide sequence ID" value="NZ_FOOG01000001.1"/>
</dbReference>
<dbReference type="PANTHER" id="PTHR21666">
    <property type="entry name" value="PEPTIDASE-RELATED"/>
    <property type="match status" value="1"/>
</dbReference>
<keyword evidence="2" id="KW-0812">Transmembrane</keyword>
<protein>
    <submittedName>
        <fullName evidence="4">Stage IV sporulation protein FA</fullName>
    </submittedName>
</protein>
<feature type="domain" description="M23ase beta-sheet core" evidence="3">
    <location>
        <begin position="155"/>
        <end position="246"/>
    </location>
</feature>
<feature type="region of interest" description="Disordered" evidence="1">
    <location>
        <begin position="1"/>
        <end position="48"/>
    </location>
</feature>
<dbReference type="AlphaFoldDB" id="A0A1I2JGV5"/>
<dbReference type="EMBL" id="FOOG01000001">
    <property type="protein sequence ID" value="SFF52407.1"/>
    <property type="molecule type" value="Genomic_DNA"/>
</dbReference>
<name>A0A1I2JGV5_9BACI</name>
<dbReference type="GO" id="GO:0004222">
    <property type="term" value="F:metalloendopeptidase activity"/>
    <property type="evidence" value="ECO:0007669"/>
    <property type="project" value="TreeGrafter"/>
</dbReference>
<feature type="compositionally biased region" description="Basic and acidic residues" evidence="1">
    <location>
        <begin position="1"/>
        <end position="14"/>
    </location>
</feature>
<sequence>MRRDIEHVRKNISERKKKKVQGSYELPKKSFVPPQDEEMHGYPPLLSNSDYEKKRPLPEFRKETSRLGVQLFFSVLLFAAVALGKQTDIAFLNGPEEWITSQLQEDFPFATVTAWYSERFGEPLQVVAPKPSSTEENIAMPVNGTVTTSFQNDGKGIVLTTENNSEIKAVREGTVIFAGNDEDTQKTVIVQHEDGSKSIYGYLSSIDVHLYEHVQAQRNVGSVKSEEGKSAEFFFAIEKDKKYLDPVEVIKVDESS</sequence>
<organism evidence="4 5">
    <name type="scientific">Halobacillus alkaliphilus</name>
    <dbReference type="NCBI Taxonomy" id="396056"/>
    <lineage>
        <taxon>Bacteria</taxon>
        <taxon>Bacillati</taxon>
        <taxon>Bacillota</taxon>
        <taxon>Bacilli</taxon>
        <taxon>Bacillales</taxon>
        <taxon>Bacillaceae</taxon>
        <taxon>Halobacillus</taxon>
    </lineage>
</organism>
<dbReference type="OrthoDB" id="2986589at2"/>
<dbReference type="Pfam" id="PF01551">
    <property type="entry name" value="Peptidase_M23"/>
    <property type="match status" value="1"/>
</dbReference>
<keyword evidence="2" id="KW-1133">Transmembrane helix</keyword>
<dbReference type="PANTHER" id="PTHR21666:SF274">
    <property type="entry name" value="STAGE IV SPORULATION PROTEIN FA"/>
    <property type="match status" value="1"/>
</dbReference>
<dbReference type="InterPro" id="IPR011055">
    <property type="entry name" value="Dup_hybrid_motif"/>
</dbReference>
<keyword evidence="2" id="KW-0472">Membrane</keyword>
<dbReference type="Proteomes" id="UP000198897">
    <property type="component" value="Unassembled WGS sequence"/>
</dbReference>
<dbReference type="InterPro" id="IPR050570">
    <property type="entry name" value="Cell_wall_metabolism_enzyme"/>
</dbReference>
<evidence type="ECO:0000259" key="3">
    <source>
        <dbReference type="Pfam" id="PF01551"/>
    </source>
</evidence>
<dbReference type="Gene3D" id="2.70.70.10">
    <property type="entry name" value="Glucose Permease (Domain IIA)"/>
    <property type="match status" value="1"/>
</dbReference>